<dbReference type="InParanoid" id="A0A0C2SB92"/>
<gene>
    <name evidence="2" type="ORF">M378DRAFT_130858</name>
</gene>
<keyword evidence="1" id="KW-1133">Transmembrane helix</keyword>
<dbReference type="Proteomes" id="UP000054549">
    <property type="component" value="Unassembled WGS sequence"/>
</dbReference>
<protein>
    <submittedName>
        <fullName evidence="2">Uncharacterized protein</fullName>
    </submittedName>
</protein>
<sequence>MIGLAEGDVVSIFVQAILFGLYLASLAHCLRWQLVDDEGWRLRTKINWAMLINDSHFPLFIVNDRLGYKALSDDSCRSGRYSIFQTVLECSAMLITDAVLIYRCWVVYARSWRIVCIPIFFWILLFASSIISPKAGLMIYQDRVYPAASIPGCASTRCVQHRPGSHQASISQL</sequence>
<feature type="transmembrane region" description="Helical" evidence="1">
    <location>
        <begin position="114"/>
        <end position="131"/>
    </location>
</feature>
<feature type="transmembrane region" description="Helical" evidence="1">
    <location>
        <begin position="12"/>
        <end position="34"/>
    </location>
</feature>
<evidence type="ECO:0000313" key="3">
    <source>
        <dbReference type="Proteomes" id="UP000054549"/>
    </source>
</evidence>
<organism evidence="2 3">
    <name type="scientific">Amanita muscaria (strain Koide BX008)</name>
    <dbReference type="NCBI Taxonomy" id="946122"/>
    <lineage>
        <taxon>Eukaryota</taxon>
        <taxon>Fungi</taxon>
        <taxon>Dikarya</taxon>
        <taxon>Basidiomycota</taxon>
        <taxon>Agaricomycotina</taxon>
        <taxon>Agaricomycetes</taxon>
        <taxon>Agaricomycetidae</taxon>
        <taxon>Agaricales</taxon>
        <taxon>Pluteineae</taxon>
        <taxon>Amanitaceae</taxon>
        <taxon>Amanita</taxon>
    </lineage>
</organism>
<keyword evidence="1" id="KW-0812">Transmembrane</keyword>
<keyword evidence="1" id="KW-0472">Membrane</keyword>
<evidence type="ECO:0000313" key="2">
    <source>
        <dbReference type="EMBL" id="KIL60085.1"/>
    </source>
</evidence>
<dbReference type="EMBL" id="KN818304">
    <property type="protein sequence ID" value="KIL60085.1"/>
    <property type="molecule type" value="Genomic_DNA"/>
</dbReference>
<proteinExistence type="predicted"/>
<dbReference type="AlphaFoldDB" id="A0A0C2SB92"/>
<accession>A0A0C2SB92</accession>
<keyword evidence="3" id="KW-1185">Reference proteome</keyword>
<name>A0A0C2SB92_AMAMK</name>
<evidence type="ECO:0000256" key="1">
    <source>
        <dbReference type="SAM" id="Phobius"/>
    </source>
</evidence>
<dbReference type="OrthoDB" id="3070407at2759"/>
<reference evidence="2 3" key="1">
    <citation type="submission" date="2014-04" db="EMBL/GenBank/DDBJ databases">
        <title>Evolutionary Origins and Diversification of the Mycorrhizal Mutualists.</title>
        <authorList>
            <consortium name="DOE Joint Genome Institute"/>
            <consortium name="Mycorrhizal Genomics Consortium"/>
            <person name="Kohler A."/>
            <person name="Kuo A."/>
            <person name="Nagy L.G."/>
            <person name="Floudas D."/>
            <person name="Copeland A."/>
            <person name="Barry K.W."/>
            <person name="Cichocki N."/>
            <person name="Veneault-Fourrey C."/>
            <person name="LaButti K."/>
            <person name="Lindquist E.A."/>
            <person name="Lipzen A."/>
            <person name="Lundell T."/>
            <person name="Morin E."/>
            <person name="Murat C."/>
            <person name="Riley R."/>
            <person name="Ohm R."/>
            <person name="Sun H."/>
            <person name="Tunlid A."/>
            <person name="Henrissat B."/>
            <person name="Grigoriev I.V."/>
            <person name="Hibbett D.S."/>
            <person name="Martin F."/>
        </authorList>
    </citation>
    <scope>NUCLEOTIDE SEQUENCE [LARGE SCALE GENOMIC DNA]</scope>
    <source>
        <strain evidence="2 3">Koide BX008</strain>
    </source>
</reference>
<dbReference type="HOGENOM" id="CLU_1547156_0_0_1"/>